<dbReference type="EMBL" id="JBEZVE010000008">
    <property type="protein sequence ID" value="MEU3782316.1"/>
    <property type="molecule type" value="Genomic_DNA"/>
</dbReference>
<name>A0ABV2ZIC5_9ACTN</name>
<sequence length="147" mass="16176">MALPELDSSVGHSFGLEFDGVVIKQITEVSGLKMEQDVIELKQNTTDGKYAVKKLPGRPKAGEVTVTRGLTEDNSFEAWIKSSRFGKMGDARKNGAIIVYDYEGSAIKRYQLINAWPKALEIGTLKAGDTSVLTEKLSITYESMEVE</sequence>
<keyword evidence="2" id="KW-1185">Reference proteome</keyword>
<evidence type="ECO:0000313" key="1">
    <source>
        <dbReference type="EMBL" id="MEU3782316.1"/>
    </source>
</evidence>
<reference evidence="1 2" key="1">
    <citation type="submission" date="2024-06" db="EMBL/GenBank/DDBJ databases">
        <title>The Natural Products Discovery Center: Release of the First 8490 Sequenced Strains for Exploring Actinobacteria Biosynthetic Diversity.</title>
        <authorList>
            <person name="Kalkreuter E."/>
            <person name="Kautsar S.A."/>
            <person name="Yang D."/>
            <person name="Bader C.D."/>
            <person name="Teijaro C.N."/>
            <person name="Fluegel L."/>
            <person name="Davis C.M."/>
            <person name="Simpson J.R."/>
            <person name="Lauterbach L."/>
            <person name="Steele A.D."/>
            <person name="Gui C."/>
            <person name="Meng S."/>
            <person name="Li G."/>
            <person name="Viehrig K."/>
            <person name="Ye F."/>
            <person name="Su P."/>
            <person name="Kiefer A.F."/>
            <person name="Nichols A."/>
            <person name="Cepeda A.J."/>
            <person name="Yan W."/>
            <person name="Fan B."/>
            <person name="Jiang Y."/>
            <person name="Adhikari A."/>
            <person name="Zheng C.-J."/>
            <person name="Schuster L."/>
            <person name="Cowan T.M."/>
            <person name="Smanski M.J."/>
            <person name="Chevrette M.G."/>
            <person name="De Carvalho L.P.S."/>
            <person name="Shen B."/>
        </authorList>
    </citation>
    <scope>NUCLEOTIDE SEQUENCE [LARGE SCALE GENOMIC DNA]</scope>
    <source>
        <strain evidence="1 2">NPDC033843</strain>
    </source>
</reference>
<dbReference type="Pfam" id="PF06841">
    <property type="entry name" value="Phage_T4_gp19"/>
    <property type="match status" value="1"/>
</dbReference>
<proteinExistence type="predicted"/>
<dbReference type="RefSeq" id="WP_079658072.1">
    <property type="nucleotide sequence ID" value="NZ_JBEZVE010000008.1"/>
</dbReference>
<evidence type="ECO:0000313" key="2">
    <source>
        <dbReference type="Proteomes" id="UP001550739"/>
    </source>
</evidence>
<dbReference type="PANTHER" id="PTHR38009">
    <property type="entry name" value="CONSERVED HYPOTHETICAL PHAGE TAIL PROTEIN"/>
    <property type="match status" value="1"/>
</dbReference>
<dbReference type="InterPro" id="IPR011747">
    <property type="entry name" value="CHP02241"/>
</dbReference>
<organism evidence="1 2">
    <name type="scientific">Streptomyces sp. 900129855</name>
    <dbReference type="NCBI Taxonomy" id="3155129"/>
    <lineage>
        <taxon>Bacteria</taxon>
        <taxon>Bacillati</taxon>
        <taxon>Actinomycetota</taxon>
        <taxon>Actinomycetes</taxon>
        <taxon>Kitasatosporales</taxon>
        <taxon>Streptomycetaceae</taxon>
        <taxon>Streptomyces</taxon>
    </lineage>
</organism>
<gene>
    <name evidence="1" type="ORF">AB0E89_17380</name>
</gene>
<dbReference type="NCBIfam" id="TIGR02241">
    <property type="entry name" value="conserved hypothetical phage tail region protein"/>
    <property type="match status" value="1"/>
</dbReference>
<dbReference type="PANTHER" id="PTHR38009:SF1">
    <property type="entry name" value="CONSERVED HYPOTHETICAL PHAGE TAIL PROTEIN"/>
    <property type="match status" value="1"/>
</dbReference>
<comment type="caution">
    <text evidence="1">The sequence shown here is derived from an EMBL/GenBank/DDBJ whole genome shotgun (WGS) entry which is preliminary data.</text>
</comment>
<protein>
    <submittedName>
        <fullName evidence="1">Phage tail protein</fullName>
    </submittedName>
</protein>
<dbReference type="InterPro" id="IPR010667">
    <property type="entry name" value="Phage_T4_Gp19"/>
</dbReference>
<dbReference type="Proteomes" id="UP001550739">
    <property type="component" value="Unassembled WGS sequence"/>
</dbReference>
<accession>A0ABV2ZIC5</accession>